<dbReference type="InterPro" id="IPR004477">
    <property type="entry name" value="ComEC_N"/>
</dbReference>
<feature type="transmembrane region" description="Helical" evidence="6">
    <location>
        <begin position="349"/>
        <end position="368"/>
    </location>
</feature>
<dbReference type="PANTHER" id="PTHR30619:SF1">
    <property type="entry name" value="RECOMBINATION PROTEIN 2"/>
    <property type="match status" value="1"/>
</dbReference>
<evidence type="ECO:0000256" key="4">
    <source>
        <dbReference type="ARBA" id="ARBA00022989"/>
    </source>
</evidence>
<keyword evidence="2" id="KW-1003">Cell membrane</keyword>
<feature type="transmembrane region" description="Helical" evidence="6">
    <location>
        <begin position="279"/>
        <end position="301"/>
    </location>
</feature>
<feature type="transmembrane region" description="Helical" evidence="6">
    <location>
        <begin position="313"/>
        <end position="337"/>
    </location>
</feature>
<dbReference type="Proteomes" id="UP001216139">
    <property type="component" value="Chromosome"/>
</dbReference>
<keyword evidence="3 6" id="KW-0812">Transmembrane</keyword>
<name>A0ABY7T2W6_9SPHI</name>
<sequence>MALAAITLLNNLTQLKMIAEHKGEVPFVVYTLPFLAGIFCALFFNIHSISVPIVVSACLCGTFVLLNLLYNRFKLYHYQWVGGLLIHLILFTIGITTVQLHNDRNYADYFAKQKADHILVKINSEPTLKGKYWHCSANVVQANNKGVGRLTRGKMLLTIMADSITKFQYGYELLIPANYKPVDPPFNPGAFNYKAYLANQHIYEQSFLFPGQFKIINKDAGNPVMAYAINLRQQLVQKFKTNMADTNAAAVASTLILGYKADLNPDVLQAYTKTGTVHVLSVSGAHVAIVFVFISFMLSFLNGSRYGQWVKAIISIILIWAYALLTGFSPAVCRAAVMINMIILGKAGYRYTNTANLLALSAFVLLLYDPLLIADVGFQLSYLAVLGLIMLQPVMFKWFEFKNKYISKLWYYISASLAAQIITFPLSAFYFHQFPIYFLLSNLFIIIPSEVILFSGIIALLVPQLPYISKVIFWVLEETILIMNKGLQFIEQQPYSSVDKIWFSNYDCVLLFIAVMTFFYFVYNRKFWLLRLSLICLLVTAVSASFQKIKSMQTQSITFYSLSKHQGILFKNGKQGILLTDLPLTDPNFKYSIQPCVDSNRVDNLQISTFYSNLNVTYLRKKSSLVQFLNNRVLIYDPHLQFTKLPKKLAVDYIYVTGNPHSSINFINHNYSYKKLVIDGSNSPQTIKKLVNEADSLHINYVVLKRNKSLVVTSN</sequence>
<feature type="transmembrane region" description="Helical" evidence="6">
    <location>
        <begin position="437"/>
        <end position="462"/>
    </location>
</feature>
<feature type="transmembrane region" description="Helical" evidence="6">
    <location>
        <begin position="411"/>
        <end position="431"/>
    </location>
</feature>
<evidence type="ECO:0000256" key="3">
    <source>
        <dbReference type="ARBA" id="ARBA00022692"/>
    </source>
</evidence>
<organism evidence="9 10">
    <name type="scientific">Mucilaginibacter jinjuensis</name>
    <dbReference type="NCBI Taxonomy" id="1176721"/>
    <lineage>
        <taxon>Bacteria</taxon>
        <taxon>Pseudomonadati</taxon>
        <taxon>Bacteroidota</taxon>
        <taxon>Sphingobacteriia</taxon>
        <taxon>Sphingobacteriales</taxon>
        <taxon>Sphingobacteriaceae</taxon>
        <taxon>Mucilaginibacter</taxon>
    </lineage>
</organism>
<dbReference type="NCBIfam" id="TIGR00360">
    <property type="entry name" value="ComEC_N-term"/>
    <property type="match status" value="1"/>
</dbReference>
<comment type="subcellular location">
    <subcellularLocation>
        <location evidence="1">Cell membrane</location>
        <topology evidence="1">Multi-pass membrane protein</topology>
    </subcellularLocation>
</comment>
<reference evidence="9 10" key="1">
    <citation type="submission" date="2023-02" db="EMBL/GenBank/DDBJ databases">
        <title>Genome sequence of Mucilaginibacter jinjuensis strain KACC 16571.</title>
        <authorList>
            <person name="Kim S."/>
            <person name="Heo J."/>
            <person name="Kwon S.-W."/>
        </authorList>
    </citation>
    <scope>NUCLEOTIDE SEQUENCE [LARGE SCALE GENOMIC DNA]</scope>
    <source>
        <strain evidence="9 10">KACC 16571</strain>
    </source>
</reference>
<dbReference type="RefSeq" id="WP_273628163.1">
    <property type="nucleotide sequence ID" value="NZ_CP117167.1"/>
</dbReference>
<evidence type="ECO:0000313" key="9">
    <source>
        <dbReference type="EMBL" id="WCT10062.1"/>
    </source>
</evidence>
<dbReference type="Pfam" id="PF13567">
    <property type="entry name" value="DUF4131"/>
    <property type="match status" value="1"/>
</dbReference>
<feature type="transmembrane region" description="Helical" evidence="6">
    <location>
        <begin position="380"/>
        <end position="399"/>
    </location>
</feature>
<evidence type="ECO:0000259" key="7">
    <source>
        <dbReference type="Pfam" id="PF03772"/>
    </source>
</evidence>
<evidence type="ECO:0000256" key="1">
    <source>
        <dbReference type="ARBA" id="ARBA00004651"/>
    </source>
</evidence>
<dbReference type="InterPro" id="IPR052159">
    <property type="entry name" value="Competence_DNA_uptake"/>
</dbReference>
<evidence type="ECO:0000256" key="5">
    <source>
        <dbReference type="ARBA" id="ARBA00023136"/>
    </source>
</evidence>
<proteinExistence type="predicted"/>
<keyword evidence="4 6" id="KW-1133">Transmembrane helix</keyword>
<evidence type="ECO:0000256" key="2">
    <source>
        <dbReference type="ARBA" id="ARBA00022475"/>
    </source>
</evidence>
<feature type="domain" description="DUF4131" evidence="8">
    <location>
        <begin position="49"/>
        <end position="207"/>
    </location>
</feature>
<feature type="transmembrane region" description="Helical" evidence="6">
    <location>
        <begin position="51"/>
        <end position="70"/>
    </location>
</feature>
<dbReference type="InterPro" id="IPR025405">
    <property type="entry name" value="DUF4131"/>
</dbReference>
<feature type="domain" description="ComEC/Rec2-related protein" evidence="7">
    <location>
        <begin position="255"/>
        <end position="520"/>
    </location>
</feature>
<keyword evidence="10" id="KW-1185">Reference proteome</keyword>
<dbReference type="Pfam" id="PF03772">
    <property type="entry name" value="Competence"/>
    <property type="match status" value="1"/>
</dbReference>
<accession>A0ABY7T2W6</accession>
<keyword evidence="5 6" id="KW-0472">Membrane</keyword>
<protein>
    <submittedName>
        <fullName evidence="9">ComEC/Rec2 family competence protein</fullName>
    </submittedName>
</protein>
<feature type="transmembrane region" description="Helical" evidence="6">
    <location>
        <begin position="76"/>
        <end position="98"/>
    </location>
</feature>
<dbReference type="EMBL" id="CP117167">
    <property type="protein sequence ID" value="WCT10062.1"/>
    <property type="molecule type" value="Genomic_DNA"/>
</dbReference>
<feature type="transmembrane region" description="Helical" evidence="6">
    <location>
        <begin position="528"/>
        <end position="546"/>
    </location>
</feature>
<evidence type="ECO:0000259" key="8">
    <source>
        <dbReference type="Pfam" id="PF13567"/>
    </source>
</evidence>
<evidence type="ECO:0000256" key="6">
    <source>
        <dbReference type="SAM" id="Phobius"/>
    </source>
</evidence>
<dbReference type="PANTHER" id="PTHR30619">
    <property type="entry name" value="DNA INTERNALIZATION/COMPETENCE PROTEIN COMEC/REC2"/>
    <property type="match status" value="1"/>
</dbReference>
<evidence type="ECO:0000313" key="10">
    <source>
        <dbReference type="Proteomes" id="UP001216139"/>
    </source>
</evidence>
<gene>
    <name evidence="9" type="ORF">PQO05_15115</name>
</gene>
<feature type="transmembrane region" description="Helical" evidence="6">
    <location>
        <begin position="501"/>
        <end position="522"/>
    </location>
</feature>
<feature type="transmembrane region" description="Helical" evidence="6">
    <location>
        <begin position="25"/>
        <end position="44"/>
    </location>
</feature>